<dbReference type="AlphaFoldDB" id="A0A6L9L490"/>
<dbReference type="InterPro" id="IPR013783">
    <property type="entry name" value="Ig-like_fold"/>
</dbReference>
<dbReference type="InterPro" id="IPR024079">
    <property type="entry name" value="MetalloPept_cat_dom_sf"/>
</dbReference>
<reference evidence="3 4" key="1">
    <citation type="submission" date="2020-02" db="EMBL/GenBank/DDBJ databases">
        <title>Draft genome sequence of two Spirosoma agri KCTC 52727 and Spirosoma terrae KCTC 52035.</title>
        <authorList>
            <person name="Rojas J."/>
            <person name="Ambika Manirajan B."/>
            <person name="Suarez C."/>
            <person name="Ratering S."/>
            <person name="Schnell S."/>
        </authorList>
    </citation>
    <scope>NUCLEOTIDE SEQUENCE [LARGE SCALE GENOMIC DNA]</scope>
    <source>
        <strain evidence="3 4">KCTC 52035</strain>
    </source>
</reference>
<proteinExistence type="predicted"/>
<evidence type="ECO:0000259" key="2">
    <source>
        <dbReference type="PROSITE" id="PS50853"/>
    </source>
</evidence>
<dbReference type="InterPro" id="IPR003961">
    <property type="entry name" value="FN3_dom"/>
</dbReference>
<dbReference type="InterPro" id="IPR008754">
    <property type="entry name" value="Peptidase_M43"/>
</dbReference>
<feature type="domain" description="Fibronectin type-III" evidence="2">
    <location>
        <begin position="859"/>
        <end position="946"/>
    </location>
</feature>
<evidence type="ECO:0000313" key="3">
    <source>
        <dbReference type="EMBL" id="NDU95270.1"/>
    </source>
</evidence>
<feature type="signal peptide" evidence="1">
    <location>
        <begin position="1"/>
        <end position="23"/>
    </location>
</feature>
<evidence type="ECO:0000256" key="1">
    <source>
        <dbReference type="SAM" id="SignalP"/>
    </source>
</evidence>
<dbReference type="Pfam" id="PF05572">
    <property type="entry name" value="Peptidase_M43"/>
    <property type="match status" value="1"/>
</dbReference>
<protein>
    <recommendedName>
        <fullName evidence="2">Fibronectin type-III domain-containing protein</fullName>
    </recommendedName>
</protein>
<keyword evidence="1" id="KW-0732">Signal</keyword>
<dbReference type="Pfam" id="PF00041">
    <property type="entry name" value="fn3"/>
    <property type="match status" value="1"/>
</dbReference>
<feature type="domain" description="Fibronectin type-III" evidence="2">
    <location>
        <begin position="581"/>
        <end position="671"/>
    </location>
</feature>
<dbReference type="CDD" id="cd00063">
    <property type="entry name" value="FN3"/>
    <property type="match status" value="4"/>
</dbReference>
<dbReference type="GO" id="GO:0008237">
    <property type="term" value="F:metallopeptidase activity"/>
    <property type="evidence" value="ECO:0007669"/>
    <property type="project" value="InterPro"/>
</dbReference>
<comment type="caution">
    <text evidence="3">The sequence shown here is derived from an EMBL/GenBank/DDBJ whole genome shotgun (WGS) entry which is preliminary data.</text>
</comment>
<dbReference type="Gene3D" id="3.40.390.10">
    <property type="entry name" value="Collagenase (Catalytic Domain)"/>
    <property type="match status" value="1"/>
</dbReference>
<dbReference type="EMBL" id="JAAFZH010000003">
    <property type="protein sequence ID" value="NDU95270.1"/>
    <property type="molecule type" value="Genomic_DNA"/>
</dbReference>
<evidence type="ECO:0000313" key="4">
    <source>
        <dbReference type="Proteomes" id="UP000474175"/>
    </source>
</evidence>
<feature type="chain" id="PRO_5026877436" description="Fibronectin type-III domain-containing protein" evidence="1">
    <location>
        <begin position="24"/>
        <end position="1112"/>
    </location>
</feature>
<dbReference type="SMART" id="SM00060">
    <property type="entry name" value="FN3"/>
    <property type="match status" value="8"/>
</dbReference>
<name>A0A6L9L490_9BACT</name>
<organism evidence="3 4">
    <name type="scientific">Spirosoma terrae</name>
    <dbReference type="NCBI Taxonomy" id="1968276"/>
    <lineage>
        <taxon>Bacteria</taxon>
        <taxon>Pseudomonadati</taxon>
        <taxon>Bacteroidota</taxon>
        <taxon>Cytophagia</taxon>
        <taxon>Cytophagales</taxon>
        <taxon>Cytophagaceae</taxon>
        <taxon>Spirosoma</taxon>
    </lineage>
</organism>
<accession>A0A6L9L490</accession>
<sequence length="1112" mass="122761">MRNTFIWICCLFFSLLSLNHLMAQRIDSLPLGQCGIAPIPARLAQELVQQANLALEKKRASGAAFTAITYVPIRPHILRKSDGSDGFSLANLNQVMAITNSYYLYNGYGIQFYFAGTAPDYIDNDQLFNGFPYPEDSSIDGRDAPNAMNQYYVNRFTNSGLGGFAYYPADGLYSTRSFITTAPAIESVEDLGNRLIPHELGHSFNLIHTFGPNNGTDPSTELVTRGAGANCSYAGDYICDTPADPYLKPGTNYIYPNGCVQYDLSSTARDANGQTYAPSVTNIMSYYFPCTHDFTPGQYDRMQAGLALRQQHTSYSLNAPPTNVSPASALAYTLNGNAVTVRWQDNADNEMGYFIERSTSPTDGFVPIGGVAPNETTFIDTKTQARTQYYYRIRPSNSTTGSLSSTLAVLIPGLTTYVSGNTAQLSWAIAGSSFEVQWRAQGSSNWILINGLTTTTTTLSYLTSGTTYEWRVRATGSDTYSETVRFTIPCLPPSYTSVTPLYQKAYLYWSPAIAGHTYTLRWRESGSPDWTTVSNLTTTPYSLTNLSPAIMYEWQVQSVCSPTERSDFTSVGSFSSLPCQVPYSLQVSYAWSSVAYVYWSQNFYDVNRTNELRYRPVGTTEWNYIAGISTSGYSLTGLTNNTAYEWQVRSICSSLDQSSFSTSHYFSTSCSVPIGLSSRTTATAAVVSCYLPGSIEPGSTYDVQYRPQGSADWRTIEGQSNGTFSLTGLTTNVTYEWRVRHGCAAGAKSDFSPVATFTPRCNAPQDGAVYVSYITSSSVRFFWYIENEAGTMYEIRYKPVGSPTWTTISSLTGTTNNGSYDLTGLSNATTYEWQVRTTCSAEVSSSFVTGTNFTTQCRIPDALGVYEKTPTTATLSWNQMGIGVTYDVRYRAVGGSWVTLTNYDKSYLLLAGLLTNTTYEWQLRTNCQSGQYSAYSPLTTFATLPCSSPSAIGGASTTDSSATLNWFHSYGVVGTQAEIRLRIVGSANWRVISNIPMESRGYYTYTVTKLASSTQYEWQIRVLCSATEFSDYSTLYPFSTKTYCPVMYTVKNGGWNEASTWSCNREPVATDVLHLKHAVSLPSYYQAYALRIIYDQPVSIRWGVGSQLLLKP</sequence>
<feature type="domain" description="Fibronectin type-III" evidence="2">
    <location>
        <begin position="489"/>
        <end position="579"/>
    </location>
</feature>
<feature type="domain" description="Fibronectin type-III" evidence="2">
    <location>
        <begin position="320"/>
        <end position="415"/>
    </location>
</feature>
<gene>
    <name evidence="3" type="ORF">GK108_10340</name>
</gene>
<keyword evidence="4" id="KW-1185">Reference proteome</keyword>
<feature type="domain" description="Fibronectin type-III" evidence="2">
    <location>
        <begin position="763"/>
        <end position="858"/>
    </location>
</feature>
<dbReference type="PROSITE" id="PS50853">
    <property type="entry name" value="FN3"/>
    <property type="match status" value="6"/>
</dbReference>
<dbReference type="RefSeq" id="WP_163946851.1">
    <property type="nucleotide sequence ID" value="NZ_JAAFZH010000003.1"/>
</dbReference>
<feature type="domain" description="Fibronectin type-III" evidence="2">
    <location>
        <begin position="948"/>
        <end position="1043"/>
    </location>
</feature>
<dbReference type="SUPFAM" id="SSF55486">
    <property type="entry name" value="Metalloproteases ('zincins'), catalytic domain"/>
    <property type="match status" value="1"/>
</dbReference>
<dbReference type="Gene3D" id="2.60.40.10">
    <property type="entry name" value="Immunoglobulins"/>
    <property type="match status" value="8"/>
</dbReference>
<dbReference type="InterPro" id="IPR036116">
    <property type="entry name" value="FN3_sf"/>
</dbReference>
<dbReference type="Proteomes" id="UP000474175">
    <property type="component" value="Unassembled WGS sequence"/>
</dbReference>
<dbReference type="SUPFAM" id="SSF49265">
    <property type="entry name" value="Fibronectin type III"/>
    <property type="match status" value="5"/>
</dbReference>